<evidence type="ECO:0000256" key="14">
    <source>
        <dbReference type="ARBA" id="ARBA00022840"/>
    </source>
</evidence>
<feature type="binding site" evidence="19">
    <location>
        <begin position="37"/>
        <end position="39"/>
    </location>
    <ligand>
        <name>GTP</name>
        <dbReference type="ChEBI" id="CHEBI:37565"/>
    </ligand>
</feature>
<dbReference type="EC" id="2.7.1.156" evidence="8"/>
<evidence type="ECO:0000256" key="2">
    <source>
        <dbReference type="ARBA" id="ARBA00000711"/>
    </source>
</evidence>
<evidence type="ECO:0000256" key="4">
    <source>
        <dbReference type="ARBA" id="ARBA00003889"/>
    </source>
</evidence>
<keyword evidence="12 19" id="KW-0547">Nucleotide-binding</keyword>
<keyword evidence="15 19" id="KW-0342">GTP-binding</keyword>
<dbReference type="Proteomes" id="UP000009223">
    <property type="component" value="Chromosome"/>
</dbReference>
<feature type="binding site" evidence="19">
    <location>
        <position position="93"/>
    </location>
    <ligand>
        <name>GTP</name>
        <dbReference type="ChEBI" id="CHEBI:37565"/>
    </ligand>
</feature>
<dbReference type="InterPro" id="IPR027417">
    <property type="entry name" value="P-loop_NTPase"/>
</dbReference>
<gene>
    <name evidence="20" type="ordered locus">TREPR_0543</name>
</gene>
<evidence type="ECO:0000256" key="6">
    <source>
        <dbReference type="ARBA" id="ARBA00005159"/>
    </source>
</evidence>
<dbReference type="PANTHER" id="PTHR34848:SF1">
    <property type="entry name" value="BIFUNCTIONAL ADENOSYLCOBALAMIN BIOSYNTHESIS PROTEIN COBU"/>
    <property type="match status" value="1"/>
</dbReference>
<evidence type="ECO:0000256" key="16">
    <source>
        <dbReference type="ARBA" id="ARBA00029570"/>
    </source>
</evidence>
<evidence type="ECO:0000256" key="15">
    <source>
        <dbReference type="ARBA" id="ARBA00023134"/>
    </source>
</evidence>
<dbReference type="RefSeq" id="WP_015709478.1">
    <property type="nucleotide sequence ID" value="NC_015578.1"/>
</dbReference>
<evidence type="ECO:0000256" key="5">
    <source>
        <dbReference type="ARBA" id="ARBA00004692"/>
    </source>
</evidence>
<dbReference type="UniPathway" id="UPA00148">
    <property type="reaction ID" value="UER00236"/>
</dbReference>
<dbReference type="GO" id="GO:0005525">
    <property type="term" value="F:GTP binding"/>
    <property type="evidence" value="ECO:0007669"/>
    <property type="project" value="UniProtKB-KW"/>
</dbReference>
<keyword evidence="10" id="KW-0169">Cobalamin biosynthesis</keyword>
<evidence type="ECO:0000256" key="7">
    <source>
        <dbReference type="ARBA" id="ARBA00007490"/>
    </source>
</evidence>
<dbReference type="PIRSF" id="PIRSF006135">
    <property type="entry name" value="CobU"/>
    <property type="match status" value="1"/>
</dbReference>
<reference evidence="21" key="1">
    <citation type="submission" date="2009-12" db="EMBL/GenBank/DDBJ databases">
        <title>Complete sequence of Treponema primitia strain ZAS-2.</title>
        <authorList>
            <person name="Tetu S.G."/>
            <person name="Matson E."/>
            <person name="Ren Q."/>
            <person name="Seshadri R."/>
            <person name="Elbourne L."/>
            <person name="Hassan K.A."/>
            <person name="Durkin A."/>
            <person name="Radune D."/>
            <person name="Mohamoud Y."/>
            <person name="Shay R."/>
            <person name="Jin S."/>
            <person name="Zhang X."/>
            <person name="Lucey K."/>
            <person name="Ballor N.R."/>
            <person name="Ottesen E."/>
            <person name="Rosenthal R."/>
            <person name="Allen A."/>
            <person name="Leadbetter J.R."/>
            <person name="Paulsen I.T."/>
        </authorList>
    </citation>
    <scope>NUCLEOTIDE SEQUENCE [LARGE SCALE GENOMIC DNA]</scope>
    <source>
        <strain evidence="21">ATCC BAA-887 / DSM 12427 / ZAS-2</strain>
    </source>
</reference>
<organism evidence="20 21">
    <name type="scientific">Treponema primitia (strain ATCC BAA-887 / DSM 12427 / ZAS-2)</name>
    <dbReference type="NCBI Taxonomy" id="545694"/>
    <lineage>
        <taxon>Bacteria</taxon>
        <taxon>Pseudomonadati</taxon>
        <taxon>Spirochaetota</taxon>
        <taxon>Spirochaetia</taxon>
        <taxon>Spirochaetales</taxon>
        <taxon>Treponemataceae</taxon>
        <taxon>Treponema</taxon>
    </lineage>
</organism>
<feature type="binding site" evidence="19">
    <location>
        <begin position="7"/>
        <end position="14"/>
    </location>
    <ligand>
        <name>GTP</name>
        <dbReference type="ChEBI" id="CHEBI:37565"/>
    </ligand>
</feature>
<reference evidence="20 21" key="2">
    <citation type="journal article" date="2011" name="ISME J.">
        <title>RNA-seq reveals cooperative metabolic interactions between two termite-gut spirochete species in co-culture.</title>
        <authorList>
            <person name="Rosenthal A.Z."/>
            <person name="Matson E.G."/>
            <person name="Eldar A."/>
            <person name="Leadbetter J.R."/>
        </authorList>
    </citation>
    <scope>NUCLEOTIDE SEQUENCE [LARGE SCALE GENOMIC DNA]</scope>
    <source>
        <strain evidence="21">ATCC BAA-887 / DSM 12427 / ZAS-2</strain>
    </source>
</reference>
<evidence type="ECO:0000256" key="9">
    <source>
        <dbReference type="ARBA" id="ARBA00012523"/>
    </source>
</evidence>
<dbReference type="EC" id="2.7.7.62" evidence="9"/>
<dbReference type="InterPro" id="IPR003203">
    <property type="entry name" value="CobU/CobP"/>
</dbReference>
<evidence type="ECO:0000256" key="3">
    <source>
        <dbReference type="ARBA" id="ARBA00001522"/>
    </source>
</evidence>
<evidence type="ECO:0000256" key="18">
    <source>
        <dbReference type="PIRSR" id="PIRSR006135-1"/>
    </source>
</evidence>
<dbReference type="OrthoDB" id="9799422at2"/>
<comment type="catalytic activity">
    <reaction evidence="2">
        <text>adenosylcob(III)inamide phosphate + GTP + H(+) = adenosylcob(III)inamide-GDP + diphosphate</text>
        <dbReference type="Rhea" id="RHEA:22712"/>
        <dbReference type="ChEBI" id="CHEBI:15378"/>
        <dbReference type="ChEBI" id="CHEBI:33019"/>
        <dbReference type="ChEBI" id="CHEBI:37565"/>
        <dbReference type="ChEBI" id="CHEBI:58502"/>
        <dbReference type="ChEBI" id="CHEBI:60487"/>
        <dbReference type="EC" id="2.7.7.62"/>
    </reaction>
</comment>
<evidence type="ECO:0000313" key="20">
    <source>
        <dbReference type="EMBL" id="AEF86207.1"/>
    </source>
</evidence>
<dbReference type="EMBL" id="CP001843">
    <property type="protein sequence ID" value="AEF86207.1"/>
    <property type="molecule type" value="Genomic_DNA"/>
</dbReference>
<name>F5YLA0_TREPZ</name>
<dbReference type="eggNOG" id="COG2087">
    <property type="taxonomic scope" value="Bacteria"/>
</dbReference>
<feature type="active site" description="GMP-histidine intermediate" evidence="18">
    <location>
        <position position="53"/>
    </location>
</feature>
<comment type="catalytic activity">
    <reaction evidence="3">
        <text>adenosylcob(III)inamide + GTP = adenosylcob(III)inamide phosphate + GDP + H(+)</text>
        <dbReference type="Rhea" id="RHEA:15765"/>
        <dbReference type="ChEBI" id="CHEBI:2480"/>
        <dbReference type="ChEBI" id="CHEBI:15378"/>
        <dbReference type="ChEBI" id="CHEBI:37565"/>
        <dbReference type="ChEBI" id="CHEBI:58189"/>
        <dbReference type="ChEBI" id="CHEBI:58502"/>
        <dbReference type="EC" id="2.7.1.156"/>
    </reaction>
</comment>
<dbReference type="AlphaFoldDB" id="F5YLA0"/>
<evidence type="ECO:0000256" key="1">
    <source>
        <dbReference type="ARBA" id="ARBA00000312"/>
    </source>
</evidence>
<evidence type="ECO:0000256" key="11">
    <source>
        <dbReference type="ARBA" id="ARBA00022679"/>
    </source>
</evidence>
<dbReference type="GO" id="GO:0043752">
    <property type="term" value="F:adenosylcobinamide kinase activity"/>
    <property type="evidence" value="ECO:0007669"/>
    <property type="project" value="UniProtKB-EC"/>
</dbReference>
<evidence type="ECO:0000256" key="8">
    <source>
        <dbReference type="ARBA" id="ARBA00012016"/>
    </source>
</evidence>
<evidence type="ECO:0000256" key="17">
    <source>
        <dbReference type="ARBA" id="ARBA00030571"/>
    </source>
</evidence>
<dbReference type="HOGENOM" id="CLU_094161_0_1_12"/>
<evidence type="ECO:0000256" key="19">
    <source>
        <dbReference type="PIRSR" id="PIRSR006135-2"/>
    </source>
</evidence>
<evidence type="ECO:0000256" key="12">
    <source>
        <dbReference type="ARBA" id="ARBA00022741"/>
    </source>
</evidence>
<sequence>MIILITGGIKSGKSRRALDIAIQEWRVSPAAPVSFIATAEALDGEMKLRIKKHQEERAVIGGVNGGAQGFITIEEPLELDRVISGAGQRAVVDCLPMWVNNIMYYKREDDFSRILDFFIGGMKDCIVVTNETGLGNVPFDETTRRYNLLLAEANRKIAFAADRVEFMISGIPMRVK</sequence>
<dbReference type="GO" id="GO:0009236">
    <property type="term" value="P:cobalamin biosynthetic process"/>
    <property type="evidence" value="ECO:0007669"/>
    <property type="project" value="UniProtKB-UniPathway"/>
</dbReference>
<dbReference type="GO" id="GO:0005524">
    <property type="term" value="F:ATP binding"/>
    <property type="evidence" value="ECO:0007669"/>
    <property type="project" value="UniProtKB-KW"/>
</dbReference>
<comment type="similarity">
    <text evidence="7">Belongs to the CobU/CobP family.</text>
</comment>
<keyword evidence="21" id="KW-1185">Reference proteome</keyword>
<keyword evidence="20" id="KW-0548">Nucleotidyltransferase</keyword>
<accession>F5YLA0</accession>
<comment type="pathway">
    <text evidence="6">Cofactor biosynthesis; adenosylcobalamin biosynthesis; adenosylcobalamin from cob(II)yrinate a,c-diamide: step 5/7.</text>
</comment>
<keyword evidence="14" id="KW-0067">ATP-binding</keyword>
<keyword evidence="13" id="KW-0418">Kinase</keyword>
<dbReference type="Pfam" id="PF02283">
    <property type="entry name" value="CobU"/>
    <property type="match status" value="1"/>
</dbReference>
<dbReference type="GO" id="GO:0008820">
    <property type="term" value="F:cobinamide phosphate guanylyltransferase activity"/>
    <property type="evidence" value="ECO:0007669"/>
    <property type="project" value="UniProtKB-EC"/>
</dbReference>
<proteinExistence type="inferred from homology"/>
<dbReference type="Gene3D" id="3.40.50.300">
    <property type="entry name" value="P-loop containing nucleotide triphosphate hydrolases"/>
    <property type="match status" value="1"/>
</dbReference>
<dbReference type="SUPFAM" id="SSF52540">
    <property type="entry name" value="P-loop containing nucleoside triphosphate hydrolases"/>
    <property type="match status" value="1"/>
</dbReference>
<dbReference type="KEGG" id="tpi:TREPR_0543"/>
<dbReference type="CDD" id="cd00544">
    <property type="entry name" value="CobU"/>
    <property type="match status" value="1"/>
</dbReference>
<keyword evidence="11 20" id="KW-0808">Transferase</keyword>
<protein>
    <recommendedName>
        <fullName evidence="16">Adenosylcobinamide kinase</fullName>
        <ecNumber evidence="8">2.7.1.156</ecNumber>
        <ecNumber evidence="9">2.7.7.62</ecNumber>
    </recommendedName>
    <alternativeName>
        <fullName evidence="17">Adenosylcobinamide-phosphate guanylyltransferase</fullName>
    </alternativeName>
</protein>
<feature type="binding site" evidence="19">
    <location>
        <position position="74"/>
    </location>
    <ligand>
        <name>GTP</name>
        <dbReference type="ChEBI" id="CHEBI:37565"/>
    </ligand>
</feature>
<evidence type="ECO:0000256" key="13">
    <source>
        <dbReference type="ARBA" id="ARBA00022777"/>
    </source>
</evidence>
<dbReference type="PANTHER" id="PTHR34848">
    <property type="match status" value="1"/>
</dbReference>
<comment type="catalytic activity">
    <reaction evidence="1">
        <text>adenosylcob(III)inamide + ATP = adenosylcob(III)inamide phosphate + ADP + H(+)</text>
        <dbReference type="Rhea" id="RHEA:15769"/>
        <dbReference type="ChEBI" id="CHEBI:2480"/>
        <dbReference type="ChEBI" id="CHEBI:15378"/>
        <dbReference type="ChEBI" id="CHEBI:30616"/>
        <dbReference type="ChEBI" id="CHEBI:58502"/>
        <dbReference type="ChEBI" id="CHEBI:456216"/>
        <dbReference type="EC" id="2.7.1.156"/>
    </reaction>
</comment>
<dbReference type="STRING" id="545694.TREPR_0543"/>
<comment type="pathway">
    <text evidence="5">Cofactor biosynthesis; adenosylcobalamin biosynthesis; adenosylcobalamin from cob(II)yrinate a,c-diamide: step 6/7.</text>
</comment>
<evidence type="ECO:0000256" key="10">
    <source>
        <dbReference type="ARBA" id="ARBA00022573"/>
    </source>
</evidence>
<evidence type="ECO:0000313" key="21">
    <source>
        <dbReference type="Proteomes" id="UP000009223"/>
    </source>
</evidence>
<comment type="function">
    <text evidence="4">Catalyzes ATP-dependent phosphorylation of adenosylcobinamide and addition of GMP to adenosylcobinamide phosphate.</text>
</comment>